<comment type="cofactor">
    <cofactor evidence="2">
        <name>[4Fe-4S] cluster</name>
        <dbReference type="ChEBI" id="CHEBI:49883"/>
    </cofactor>
</comment>
<evidence type="ECO:0000256" key="5">
    <source>
        <dbReference type="ARBA" id="ARBA00022723"/>
    </source>
</evidence>
<dbReference type="EMBL" id="JARJLG010000282">
    <property type="protein sequence ID" value="KAJ7720217.1"/>
    <property type="molecule type" value="Genomic_DNA"/>
</dbReference>
<feature type="domain" description="NADH:flavin oxidoreductase/NADH oxidase N-terminal" evidence="9">
    <location>
        <begin position="4"/>
        <end position="72"/>
    </location>
</feature>
<keyword evidence="11" id="KW-1185">Reference proteome</keyword>
<evidence type="ECO:0000256" key="6">
    <source>
        <dbReference type="ARBA" id="ARBA00023002"/>
    </source>
</evidence>
<keyword evidence="5" id="KW-0479">Metal-binding</keyword>
<dbReference type="GO" id="GO:0016491">
    <property type="term" value="F:oxidoreductase activity"/>
    <property type="evidence" value="ECO:0007669"/>
    <property type="project" value="UniProtKB-KW"/>
</dbReference>
<dbReference type="GO" id="GO:0046872">
    <property type="term" value="F:metal ion binding"/>
    <property type="evidence" value="ECO:0007669"/>
    <property type="project" value="UniProtKB-KW"/>
</dbReference>
<dbReference type="PANTHER" id="PTHR42917">
    <property type="entry name" value="2,4-DIENOYL-COA REDUCTASE"/>
    <property type="match status" value="1"/>
</dbReference>
<keyword evidence="7" id="KW-0408">Iron</keyword>
<dbReference type="GO" id="GO:0010181">
    <property type="term" value="F:FMN binding"/>
    <property type="evidence" value="ECO:0007669"/>
    <property type="project" value="InterPro"/>
</dbReference>
<dbReference type="Pfam" id="PF00724">
    <property type="entry name" value="Oxidored_FMN"/>
    <property type="match status" value="1"/>
</dbReference>
<evidence type="ECO:0000313" key="11">
    <source>
        <dbReference type="Proteomes" id="UP001215280"/>
    </source>
</evidence>
<dbReference type="GO" id="GO:0051536">
    <property type="term" value="F:iron-sulfur cluster binding"/>
    <property type="evidence" value="ECO:0007669"/>
    <property type="project" value="UniProtKB-KW"/>
</dbReference>
<sequence>MSVLFTPLKLGSITIPNRLGMSVMARNRSKTVPNEFMKQYYEQRALGGAGLIVTEGILLTLQGTEWPDAPGI</sequence>
<evidence type="ECO:0000313" key="10">
    <source>
        <dbReference type="EMBL" id="KAJ7720217.1"/>
    </source>
</evidence>
<comment type="caution">
    <text evidence="10">The sequence shown here is derived from an EMBL/GenBank/DDBJ whole genome shotgun (WGS) entry which is preliminary data.</text>
</comment>
<dbReference type="PANTHER" id="PTHR42917:SF2">
    <property type="entry name" value="2,4-DIENOYL-COA REDUCTASE [(2E)-ENOYL-COA-PRODUCING]"/>
    <property type="match status" value="1"/>
</dbReference>
<dbReference type="Gene3D" id="3.20.20.70">
    <property type="entry name" value="Aldolase class I"/>
    <property type="match status" value="1"/>
</dbReference>
<keyword evidence="3" id="KW-0285">Flavoprotein</keyword>
<keyword evidence="4" id="KW-0288">FMN</keyword>
<gene>
    <name evidence="10" type="ORF">DFH07DRAFT_760940</name>
</gene>
<dbReference type="InterPro" id="IPR013785">
    <property type="entry name" value="Aldolase_TIM"/>
</dbReference>
<organism evidence="10 11">
    <name type="scientific">Mycena maculata</name>
    <dbReference type="NCBI Taxonomy" id="230809"/>
    <lineage>
        <taxon>Eukaryota</taxon>
        <taxon>Fungi</taxon>
        <taxon>Dikarya</taxon>
        <taxon>Basidiomycota</taxon>
        <taxon>Agaricomycotina</taxon>
        <taxon>Agaricomycetes</taxon>
        <taxon>Agaricomycetidae</taxon>
        <taxon>Agaricales</taxon>
        <taxon>Marasmiineae</taxon>
        <taxon>Mycenaceae</taxon>
        <taxon>Mycena</taxon>
    </lineage>
</organism>
<keyword evidence="8" id="KW-0411">Iron-sulfur</keyword>
<dbReference type="Proteomes" id="UP001215280">
    <property type="component" value="Unassembled WGS sequence"/>
</dbReference>
<evidence type="ECO:0000256" key="1">
    <source>
        <dbReference type="ARBA" id="ARBA00001917"/>
    </source>
</evidence>
<dbReference type="InterPro" id="IPR051793">
    <property type="entry name" value="NADH:flavin_oxidoreductase"/>
</dbReference>
<evidence type="ECO:0000256" key="4">
    <source>
        <dbReference type="ARBA" id="ARBA00022643"/>
    </source>
</evidence>
<dbReference type="AlphaFoldDB" id="A0AAD7MJI1"/>
<evidence type="ECO:0000259" key="9">
    <source>
        <dbReference type="Pfam" id="PF00724"/>
    </source>
</evidence>
<evidence type="ECO:0000256" key="8">
    <source>
        <dbReference type="ARBA" id="ARBA00023014"/>
    </source>
</evidence>
<name>A0AAD7MJI1_9AGAR</name>
<dbReference type="SUPFAM" id="SSF51395">
    <property type="entry name" value="FMN-linked oxidoreductases"/>
    <property type="match status" value="1"/>
</dbReference>
<evidence type="ECO:0000256" key="3">
    <source>
        <dbReference type="ARBA" id="ARBA00022630"/>
    </source>
</evidence>
<keyword evidence="6" id="KW-0560">Oxidoreductase</keyword>
<protein>
    <recommendedName>
        <fullName evidence="9">NADH:flavin oxidoreductase/NADH oxidase N-terminal domain-containing protein</fullName>
    </recommendedName>
</protein>
<evidence type="ECO:0000256" key="2">
    <source>
        <dbReference type="ARBA" id="ARBA00001966"/>
    </source>
</evidence>
<accession>A0AAD7MJI1</accession>
<reference evidence="10" key="1">
    <citation type="submission" date="2023-03" db="EMBL/GenBank/DDBJ databases">
        <title>Massive genome expansion in bonnet fungi (Mycena s.s.) driven by repeated elements and novel gene families across ecological guilds.</title>
        <authorList>
            <consortium name="Lawrence Berkeley National Laboratory"/>
            <person name="Harder C.B."/>
            <person name="Miyauchi S."/>
            <person name="Viragh M."/>
            <person name="Kuo A."/>
            <person name="Thoen E."/>
            <person name="Andreopoulos B."/>
            <person name="Lu D."/>
            <person name="Skrede I."/>
            <person name="Drula E."/>
            <person name="Henrissat B."/>
            <person name="Morin E."/>
            <person name="Kohler A."/>
            <person name="Barry K."/>
            <person name="LaButti K."/>
            <person name="Morin E."/>
            <person name="Salamov A."/>
            <person name="Lipzen A."/>
            <person name="Mereny Z."/>
            <person name="Hegedus B."/>
            <person name="Baldrian P."/>
            <person name="Stursova M."/>
            <person name="Weitz H."/>
            <person name="Taylor A."/>
            <person name="Grigoriev I.V."/>
            <person name="Nagy L.G."/>
            <person name="Martin F."/>
            <person name="Kauserud H."/>
        </authorList>
    </citation>
    <scope>NUCLEOTIDE SEQUENCE</scope>
    <source>
        <strain evidence="10">CBHHK188m</strain>
    </source>
</reference>
<proteinExistence type="predicted"/>
<comment type="cofactor">
    <cofactor evidence="1">
        <name>FMN</name>
        <dbReference type="ChEBI" id="CHEBI:58210"/>
    </cofactor>
</comment>
<dbReference type="InterPro" id="IPR001155">
    <property type="entry name" value="OxRdtase_FMN_N"/>
</dbReference>
<evidence type="ECO:0000256" key="7">
    <source>
        <dbReference type="ARBA" id="ARBA00023004"/>
    </source>
</evidence>